<evidence type="ECO:0000259" key="1">
    <source>
        <dbReference type="Pfam" id="PF04471"/>
    </source>
</evidence>
<gene>
    <name evidence="2" type="ORF">PTI45_03944</name>
</gene>
<dbReference type="InterPro" id="IPR011335">
    <property type="entry name" value="Restrct_endonuc-II-like"/>
</dbReference>
<organism evidence="2 3">
    <name type="scientific">Paenibacillus nuruki</name>
    <dbReference type="NCBI Taxonomy" id="1886670"/>
    <lineage>
        <taxon>Bacteria</taxon>
        <taxon>Bacillati</taxon>
        <taxon>Bacillota</taxon>
        <taxon>Bacilli</taxon>
        <taxon>Bacillales</taxon>
        <taxon>Paenibacillaceae</taxon>
        <taxon>Paenibacillus</taxon>
    </lineage>
</organism>
<dbReference type="AlphaFoldDB" id="A0A1E3KZ59"/>
<evidence type="ECO:0000313" key="2">
    <source>
        <dbReference type="EMBL" id="ODP26693.1"/>
    </source>
</evidence>
<dbReference type="PATRIC" id="fig|1886670.3.peg.3970"/>
<keyword evidence="3" id="KW-1185">Reference proteome</keyword>
<feature type="domain" description="Restriction endonuclease type IV Mrr" evidence="1">
    <location>
        <begin position="166"/>
        <end position="271"/>
    </location>
</feature>
<dbReference type="GO" id="GO:0003677">
    <property type="term" value="F:DNA binding"/>
    <property type="evidence" value="ECO:0007669"/>
    <property type="project" value="InterPro"/>
</dbReference>
<dbReference type="RefSeq" id="WP_069329289.1">
    <property type="nucleotide sequence ID" value="NZ_MDER01000077.1"/>
</dbReference>
<comment type="caution">
    <text evidence="2">The sequence shown here is derived from an EMBL/GenBank/DDBJ whole genome shotgun (WGS) entry which is preliminary data.</text>
</comment>
<dbReference type="Proteomes" id="UP000094578">
    <property type="component" value="Unassembled WGS sequence"/>
</dbReference>
<protein>
    <recommendedName>
        <fullName evidence="1">Restriction endonuclease type IV Mrr domain-containing protein</fullName>
    </recommendedName>
</protein>
<dbReference type="Gene3D" id="3.40.1350.10">
    <property type="match status" value="1"/>
</dbReference>
<evidence type="ECO:0000313" key="3">
    <source>
        <dbReference type="Proteomes" id="UP000094578"/>
    </source>
</evidence>
<dbReference type="GO" id="GO:0004519">
    <property type="term" value="F:endonuclease activity"/>
    <property type="evidence" value="ECO:0007669"/>
    <property type="project" value="InterPro"/>
</dbReference>
<dbReference type="InterPro" id="IPR007560">
    <property type="entry name" value="Restrct_endonuc_IV_Mrr"/>
</dbReference>
<dbReference type="InterPro" id="IPR011856">
    <property type="entry name" value="tRNA_endonuc-like_dom_sf"/>
</dbReference>
<dbReference type="SUPFAM" id="SSF52980">
    <property type="entry name" value="Restriction endonuclease-like"/>
    <property type="match status" value="1"/>
</dbReference>
<proteinExistence type="predicted"/>
<dbReference type="GO" id="GO:0009307">
    <property type="term" value="P:DNA restriction-modification system"/>
    <property type="evidence" value="ECO:0007669"/>
    <property type="project" value="InterPro"/>
</dbReference>
<accession>A0A1E3KZ59</accession>
<dbReference type="EMBL" id="MDER01000077">
    <property type="protein sequence ID" value="ODP26693.1"/>
    <property type="molecule type" value="Genomic_DNA"/>
</dbReference>
<sequence length="306" mass="35764">MDTNPPVTLQNLLQHLNKFNSQICSIYNNQLEFLTRGMFFIESDDLYEASGNLLESSVVFQNNNSNHYVIIKNLHNEIISDSYIIHIMSPGVNNFLKLTVNEAYFDSTGSKTLTSRESIPQDNCNQYFLMENVTKLQYDQFINQSLNFDWENIIVPSTCTGTEKEDAFEDLVQALLQRLNVKNYDRIGKGADRGRDASFEMDLAEWLPRSTSPIKWIVQCKYSKTSANLLKDEIFKEMVTVIMHNPDFYLLVTNRKLTQDFIDWFKTIQNIRNDYIPYKRLLLQKEDLEAILSLGEYTSIREKYFK</sequence>
<reference evidence="2 3" key="1">
    <citation type="submission" date="2016-08" db="EMBL/GenBank/DDBJ databases">
        <title>Genome sequencing of Paenibacillus sp. TI45-13ar, isolated from Korean traditional nuruk.</title>
        <authorList>
            <person name="Kim S.-J."/>
        </authorList>
    </citation>
    <scope>NUCLEOTIDE SEQUENCE [LARGE SCALE GENOMIC DNA]</scope>
    <source>
        <strain evidence="2 3">TI45-13ar</strain>
    </source>
</reference>
<dbReference type="Pfam" id="PF04471">
    <property type="entry name" value="Mrr_cat"/>
    <property type="match status" value="1"/>
</dbReference>
<name>A0A1E3KZ59_9BACL</name>